<proteinExistence type="predicted"/>
<organism evidence="1 2">
    <name type="scientific">Phanerochaete sordida</name>
    <dbReference type="NCBI Taxonomy" id="48140"/>
    <lineage>
        <taxon>Eukaryota</taxon>
        <taxon>Fungi</taxon>
        <taxon>Dikarya</taxon>
        <taxon>Basidiomycota</taxon>
        <taxon>Agaricomycotina</taxon>
        <taxon>Agaricomycetes</taxon>
        <taxon>Polyporales</taxon>
        <taxon>Phanerochaetaceae</taxon>
        <taxon>Phanerochaete</taxon>
    </lineage>
</organism>
<gene>
    <name evidence="1" type="ORF">PsYK624_166450</name>
</gene>
<evidence type="ECO:0000313" key="2">
    <source>
        <dbReference type="Proteomes" id="UP000703269"/>
    </source>
</evidence>
<dbReference type="Proteomes" id="UP000703269">
    <property type="component" value="Unassembled WGS sequence"/>
</dbReference>
<keyword evidence="2" id="KW-1185">Reference proteome</keyword>
<protein>
    <submittedName>
        <fullName evidence="1">Uncharacterized protein</fullName>
    </submittedName>
</protein>
<reference evidence="1 2" key="1">
    <citation type="submission" date="2021-08" db="EMBL/GenBank/DDBJ databases">
        <title>Draft Genome Sequence of Phanerochaete sordida strain YK-624.</title>
        <authorList>
            <person name="Mori T."/>
            <person name="Dohra H."/>
            <person name="Suzuki T."/>
            <person name="Kawagishi H."/>
            <person name="Hirai H."/>
        </authorList>
    </citation>
    <scope>NUCLEOTIDE SEQUENCE [LARGE SCALE GENOMIC DNA]</scope>
    <source>
        <strain evidence="1 2">YK-624</strain>
    </source>
</reference>
<dbReference type="AlphaFoldDB" id="A0A9P3GSL3"/>
<dbReference type="EMBL" id="BPQB01000147">
    <property type="protein sequence ID" value="GJF00359.1"/>
    <property type="molecule type" value="Genomic_DNA"/>
</dbReference>
<accession>A0A9P3GSL3</accession>
<comment type="caution">
    <text evidence="1">The sequence shown here is derived from an EMBL/GenBank/DDBJ whole genome shotgun (WGS) entry which is preliminary data.</text>
</comment>
<sequence length="248" mass="27760">MLPATWHASASYFIRDAMPVLTNISRTTQVPSGPTHLPSSKPSLFTLNRPSHRYPTIVRWQGHQRPRPLQHGYKHFRAPPSHLQRTRAAAHPGGPLPARGRRLCRQLSAQGPRRAQNAQGAPQTLAREQLRPRRVGINILDPVSPSLRGNGQLPTWRYPFRSCYAPQTRTTYIFIPLPIRVHPLACCLCFVGAARSMYSSLESCKARAMIRRSGPAGPTRRTSIVCPALHTSALKSPPIYIRRSVEHD</sequence>
<evidence type="ECO:0000313" key="1">
    <source>
        <dbReference type="EMBL" id="GJF00359.1"/>
    </source>
</evidence>
<name>A0A9P3GSL3_9APHY</name>